<dbReference type="KEGG" id="ade:Adeh_1345"/>
<dbReference type="EMBL" id="CP000251">
    <property type="protein sequence ID" value="ABC81119.1"/>
    <property type="molecule type" value="Genomic_DNA"/>
</dbReference>
<gene>
    <name evidence="1" type="ordered locus">Adeh_1345</name>
</gene>
<sequence length="146" mass="14751">MDEVLAGAAALRDALRAEVDRAAAVPAALRALDAGRIFDGATARAGFNAQVAALQARLAAALARVAPGDGEATLAGLRARAPGPADALAASLAEVRALAALLAERDRLNLAMATRARACVRGYLAALRPHPAAYDRRGAPAAARPA</sequence>
<evidence type="ECO:0000313" key="2">
    <source>
        <dbReference type="Proteomes" id="UP000001935"/>
    </source>
</evidence>
<dbReference type="RefSeq" id="WP_011420402.1">
    <property type="nucleotide sequence ID" value="NC_007760.1"/>
</dbReference>
<dbReference type="Proteomes" id="UP000001935">
    <property type="component" value="Chromosome"/>
</dbReference>
<name>Q2IQN6_ANADE</name>
<reference evidence="1" key="1">
    <citation type="submission" date="2006-01" db="EMBL/GenBank/DDBJ databases">
        <title>Complete sequence of Anaeromyxobacter dehalogenans 2CP-C.</title>
        <authorList>
            <consortium name="US DOE Joint Genome Institute"/>
            <person name="Copeland A."/>
            <person name="Lucas S."/>
            <person name="Lapidus A."/>
            <person name="Barry K."/>
            <person name="Detter J.C."/>
            <person name="Glavina T."/>
            <person name="Hammon N."/>
            <person name="Israni S."/>
            <person name="Pitluck S."/>
            <person name="Brettin T."/>
            <person name="Bruce D."/>
            <person name="Han C."/>
            <person name="Tapia R."/>
            <person name="Gilna P."/>
            <person name="Kiss H."/>
            <person name="Schmutz J."/>
            <person name="Larimer F."/>
            <person name="Land M."/>
            <person name="Kyrpides N."/>
            <person name="Anderson I."/>
            <person name="Sanford R.A."/>
            <person name="Ritalahti K.M."/>
            <person name="Thomas H.S."/>
            <person name="Kirby J.R."/>
            <person name="Zhulin I.B."/>
            <person name="Loeffler F.E."/>
            <person name="Richardson P."/>
        </authorList>
    </citation>
    <scope>NUCLEOTIDE SEQUENCE</scope>
    <source>
        <strain evidence="1">2CP-C</strain>
    </source>
</reference>
<dbReference type="STRING" id="290397.Adeh_1345"/>
<accession>Q2IQN6</accession>
<proteinExistence type="predicted"/>
<evidence type="ECO:0000313" key="1">
    <source>
        <dbReference type="EMBL" id="ABC81119.1"/>
    </source>
</evidence>
<evidence type="ECO:0008006" key="3">
    <source>
        <dbReference type="Google" id="ProtNLM"/>
    </source>
</evidence>
<organism evidence="1 2">
    <name type="scientific">Anaeromyxobacter dehalogenans (strain 2CP-C)</name>
    <dbReference type="NCBI Taxonomy" id="290397"/>
    <lineage>
        <taxon>Bacteria</taxon>
        <taxon>Pseudomonadati</taxon>
        <taxon>Myxococcota</taxon>
        <taxon>Myxococcia</taxon>
        <taxon>Myxococcales</taxon>
        <taxon>Cystobacterineae</taxon>
        <taxon>Anaeromyxobacteraceae</taxon>
        <taxon>Anaeromyxobacter</taxon>
    </lineage>
</organism>
<protein>
    <recommendedName>
        <fullName evidence="3">FlgN family protein</fullName>
    </recommendedName>
</protein>
<dbReference type="HOGENOM" id="CLU_1773536_0_0_7"/>
<dbReference type="AlphaFoldDB" id="Q2IQN6"/>